<protein>
    <submittedName>
        <fullName evidence="1">Guanine nucleotide exchange protein for ADP-robosylation factor</fullName>
    </submittedName>
</protein>
<comment type="caution">
    <text evidence="1">The sequence shown here is derived from an EMBL/GenBank/DDBJ whole genome shotgun (WGS) entry which is preliminary data.</text>
</comment>
<dbReference type="EMBL" id="QTSX02004971">
    <property type="protein sequence ID" value="KAJ9063484.1"/>
    <property type="molecule type" value="Genomic_DNA"/>
</dbReference>
<evidence type="ECO:0000313" key="2">
    <source>
        <dbReference type="Proteomes" id="UP001165960"/>
    </source>
</evidence>
<name>A0ACC2SM52_9FUNG</name>
<proteinExistence type="predicted"/>
<keyword evidence="2" id="KW-1185">Reference proteome</keyword>
<organism evidence="1 2">
    <name type="scientific">Entomophthora muscae</name>
    <dbReference type="NCBI Taxonomy" id="34485"/>
    <lineage>
        <taxon>Eukaryota</taxon>
        <taxon>Fungi</taxon>
        <taxon>Fungi incertae sedis</taxon>
        <taxon>Zoopagomycota</taxon>
        <taxon>Entomophthoromycotina</taxon>
        <taxon>Entomophthoromycetes</taxon>
        <taxon>Entomophthorales</taxon>
        <taxon>Entomophthoraceae</taxon>
        <taxon>Entomophthora</taxon>
    </lineage>
</organism>
<sequence>MSIVVSPLVTSGPRPIETEPSSVTSVASFPEGENEIDSSSSRVDELERSNSALYSSSSSFASSKLQPSADVSETNRSKPHSSLTTGYDNLIQNSTNSKSPELKELALQALGLINREDFTFDVSRQVENSKILIEPILLACKAFSKTLNRISLSIITELLTQSYLSRDTDFDEDDFRTEKTPLEQAVVGICSVHTLTDEKNVTNILKAVILAISYGKIRQDTLMGLIRTLYSIYATSDDVNNQVIAQMSLLQLSQLVFSRVSLKEESKPKSVLDEESMRSLSTLLGLQPEQPQTLKPVRNMFELEAPHEAKVETLTIKQMGSPETEKEADSQVQLGICNVNSDLRVVDAYLVFHSFCKLSLKEYRKEFNSEMRHTILRAKFLALFAIITLLSEFPQVIAQGKLVFLTTKPDELPRGFKEVSFIEAIRPFLGAVLAKNLDHPVPKVYELSLAVFEAVVTNLWEHFKLETEAVMRDVVFPILERKEPGNMRTKHTLHTILLSKICQSPRLLLSFYLAYDCAPNGARTKVFYQLANSLSRLAVALGRGNRVADSYWDHHDSFQKASRQMDRYDLLKLPPFTTDRFVDNYSSRSFFSRYTYVDNVLHYRCAAALYDITESLTKIANCSLDACLPDPVAESQEGIVDVEGLTPSEAAPLLFKQAPRNAIAYLIAQGVIASDAASGIARFLFETPNLDKSKLGIYLCEGSSILRAFIGLMDFDGLELVTALRRFMAKFWFPTSAKSIDTLLLSFAERYAEQNPSSFPNADTIYALCYAAITLSISLHSPLVKWRMKKDDFIDSTRGIDHGSDVCRDILGEMYDQIHTVAIPIRDPLVEPTSQRSGDFQWISDEFQSLALPPQDWVEEYFTRMLRFRPPQNDIENSTLFKFSPEALVTRQMFQALWMPSFAAASHMSKFSMDNDAMAGAAAIFRRQILLSRELGEETAYNTLYSYTCSFYNHDGSQAISYRNAFAVLDLFYTVGDSANRMRAFWPKVIHTVRRMLKDGFVHCYSGRVEKERILTIYHLEDPKDICASLEDLTFTQRILLALDKIFYSSPKLSGTGIVDLVSYLTLAATEDLADLPASFNCQQNPREIQMFFINRIVDVAFFNMSRIRVEWKALWTVLGPFFSRLGCHSNTSVAQYCIRFLQDLAIHHLAQSELPRFKYQRDVLSPLVYIISNAPSIFIKESALKTMQVILKSHALQLHSGWESMFQALTGSAGCLSAELLRFSFQMAQDIAVHHRDVLTDGTLLKSYLNCLSHFARNTVSPDISIQAVELFNDTAMNIVKGHTAEPVEGNPWATVFCAASNMILEVPLPEVCDKAISVLFSWLNDYGVSFSGQFWEYMLNQILFPLFSQLGQCTQRDTEWVTHTLSLALNKLMEIFTLHFDLLFQYVDGLLDLLSVCLCQQDPARSKVGADCLQQLLEGNIERMAEKDWQRILSIIIRLFQASSAFDPDVLSSNKPRYAFIQQLKSFEVSAPLPLAPSTLEQCNHLCLTVTTLVEKAFLQNPKVFSRLEPDFTFIILDLVEHAYAKSHHQNISFDMATAIHNQSVLKLERFAKKDLTLELNSLVCLIKVLLRMYTSKDEAYEAYSDEIVQRLVPLCRDTFSRFNALSSYPMVPGIKEIYDQWHSVVLRVGHFLCISSGQEFRLVFTPISSEVILTLKHQHLSKEVLAMLSTIMGRVNDIYIHQVDSIPDPTTSDICS</sequence>
<gene>
    <name evidence="1" type="primary">SEC7_1</name>
    <name evidence="1" type="ORF">DSO57_1000071</name>
</gene>
<reference evidence="1" key="1">
    <citation type="submission" date="2022-04" db="EMBL/GenBank/DDBJ databases">
        <title>Genome of the entomopathogenic fungus Entomophthora muscae.</title>
        <authorList>
            <person name="Elya C."/>
            <person name="Lovett B.R."/>
            <person name="Lee E."/>
            <person name="Macias A.M."/>
            <person name="Hajek A.E."/>
            <person name="De Bivort B.L."/>
            <person name="Kasson M.T."/>
            <person name="De Fine Licht H.H."/>
            <person name="Stajich J.E."/>
        </authorList>
    </citation>
    <scope>NUCLEOTIDE SEQUENCE</scope>
    <source>
        <strain evidence="1">Berkeley</strain>
    </source>
</reference>
<dbReference type="Proteomes" id="UP001165960">
    <property type="component" value="Unassembled WGS sequence"/>
</dbReference>
<evidence type="ECO:0000313" key="1">
    <source>
        <dbReference type="EMBL" id="KAJ9063484.1"/>
    </source>
</evidence>
<accession>A0ACC2SM52</accession>